<organism evidence="3 4">
    <name type="scientific">Streptacidiphilus cavernicola</name>
    <dbReference type="NCBI Taxonomy" id="3342716"/>
    <lineage>
        <taxon>Bacteria</taxon>
        <taxon>Bacillati</taxon>
        <taxon>Actinomycetota</taxon>
        <taxon>Actinomycetes</taxon>
        <taxon>Kitasatosporales</taxon>
        <taxon>Streptomycetaceae</taxon>
        <taxon>Streptacidiphilus</taxon>
    </lineage>
</organism>
<feature type="chain" id="PRO_5046870187" description="DUF839 domain-containing protein" evidence="2">
    <location>
        <begin position="29"/>
        <end position="544"/>
    </location>
</feature>
<keyword evidence="2" id="KW-0732">Signal</keyword>
<feature type="signal peptide" evidence="2">
    <location>
        <begin position="1"/>
        <end position="28"/>
    </location>
</feature>
<dbReference type="EMBL" id="JBHFAB010000015">
    <property type="protein sequence ID" value="MFC1419085.1"/>
    <property type="molecule type" value="Genomic_DNA"/>
</dbReference>
<gene>
    <name evidence="3" type="ORF">ACEZDE_20970</name>
</gene>
<reference evidence="3 4" key="1">
    <citation type="submission" date="2024-09" db="EMBL/GenBank/DDBJ databases">
        <authorList>
            <person name="Lee S.D."/>
        </authorList>
    </citation>
    <scope>NUCLEOTIDE SEQUENCE [LARGE SCALE GENOMIC DNA]</scope>
    <source>
        <strain evidence="3 4">N8-3</strain>
    </source>
</reference>
<comment type="caution">
    <text evidence="3">The sequence shown here is derived from an EMBL/GenBank/DDBJ whole genome shotgun (WGS) entry which is preliminary data.</text>
</comment>
<accession>A0ABV6VZB3</accession>
<evidence type="ECO:0008006" key="5">
    <source>
        <dbReference type="Google" id="ProtNLM"/>
    </source>
</evidence>
<dbReference type="Proteomes" id="UP001592531">
    <property type="component" value="Unassembled WGS sequence"/>
</dbReference>
<evidence type="ECO:0000256" key="1">
    <source>
        <dbReference type="SAM" id="MobiDB-lite"/>
    </source>
</evidence>
<dbReference type="RefSeq" id="WP_380538028.1">
    <property type="nucleotide sequence ID" value="NZ_JBHFAB010000015.1"/>
</dbReference>
<protein>
    <recommendedName>
        <fullName evidence="5">DUF839 domain-containing protein</fullName>
    </recommendedName>
</protein>
<keyword evidence="4" id="KW-1185">Reference proteome</keyword>
<evidence type="ECO:0000313" key="3">
    <source>
        <dbReference type="EMBL" id="MFC1419085.1"/>
    </source>
</evidence>
<feature type="region of interest" description="Disordered" evidence="1">
    <location>
        <begin position="27"/>
        <end position="48"/>
    </location>
</feature>
<proteinExistence type="predicted"/>
<name>A0ABV6VZB3_9ACTN</name>
<sequence>MPSRLTLAVATGGVLAGLLLVPGTTATAAPAGPHQDHGNHGGHGGRHGVLVPGSLVLSRTVYTAGKGSITPGVTQLPAGCTTACVSAVADGGYPEVFNNESVDPSFGISSPILLDTLTRSGRTTGTLNVPTGLRGDHLVTSFPSKSELGLNLSTDGRALTFMGYVAPVNAPDVSNSNTPGAVDPTDPVGTAYYRAVAELRPNGTLGFTETNAYSGNNGRSAILDSADNRFFMAGNAGNGGNPQPVGVIAGAGAQLATPSTLPESRQQVGPPMPVGGFSVTELGDKADKVGKDTNFRGLTVHDNVVYLTKGSGGNGVNTVYFIDTTGRACPSGVGLPVPGAPLPTEALPYDPATLQSTGLPDDMCVLKGFPTALKSTTSFPFGMWFANRTTLYVADEGDGGNAYDPATGSYSDAAAQTGAGLQKWVLRDGSWSLAYTIQQGLDLGRPYRVSDYPTGDNSATGLPWAPATDGLRTLTGTVGADGRVTVWAVTSTVSGATDEGADPNRLVSVTDRLGATSPAGDAFRTLRTARAGEALRGIVYVPGH</sequence>
<evidence type="ECO:0000313" key="4">
    <source>
        <dbReference type="Proteomes" id="UP001592531"/>
    </source>
</evidence>
<evidence type="ECO:0000256" key="2">
    <source>
        <dbReference type="SAM" id="SignalP"/>
    </source>
</evidence>